<dbReference type="InterPro" id="IPR043472">
    <property type="entry name" value="Macro_dom-like"/>
</dbReference>
<dbReference type="PROSITE" id="PS51154">
    <property type="entry name" value="MACRO"/>
    <property type="match status" value="1"/>
</dbReference>
<dbReference type="RefSeq" id="WP_145092355.1">
    <property type="nucleotide sequence ID" value="NZ_CP036274.1"/>
</dbReference>
<dbReference type="InterPro" id="IPR050892">
    <property type="entry name" value="ADP-ribose_metab_enzymes"/>
</dbReference>
<sequence>MIHEVSGDILLTKAQAIAHGVAPNDHFDQGLAAALHEKWPTMVKDFRHYAHQTHPKPGELWFWGATGVRVFNLLTQEGEHAHGAKPGRATVAHVNHCLKRLRHELEKEKIKSVALPKLATGVGGLDWAVVLPLIHTHLGDLSIPVYVYTHYEKGVQAKEVGA</sequence>
<keyword evidence="4" id="KW-1185">Reference proteome</keyword>
<dbReference type="Proteomes" id="UP000315017">
    <property type="component" value="Chromosome"/>
</dbReference>
<protein>
    <submittedName>
        <fullName evidence="3">Macro domain protein</fullName>
    </submittedName>
</protein>
<dbReference type="KEGG" id="aagg:ETAA8_41810"/>
<reference evidence="3 4" key="1">
    <citation type="submission" date="2019-02" db="EMBL/GenBank/DDBJ databases">
        <title>Deep-cultivation of Planctomycetes and their phenomic and genomic characterization uncovers novel biology.</title>
        <authorList>
            <person name="Wiegand S."/>
            <person name="Jogler M."/>
            <person name="Boedeker C."/>
            <person name="Pinto D."/>
            <person name="Vollmers J."/>
            <person name="Rivas-Marin E."/>
            <person name="Kohn T."/>
            <person name="Peeters S.H."/>
            <person name="Heuer A."/>
            <person name="Rast P."/>
            <person name="Oberbeckmann S."/>
            <person name="Bunk B."/>
            <person name="Jeske O."/>
            <person name="Meyerdierks A."/>
            <person name="Storesund J.E."/>
            <person name="Kallscheuer N."/>
            <person name="Luecker S."/>
            <person name="Lage O.M."/>
            <person name="Pohl T."/>
            <person name="Merkel B.J."/>
            <person name="Hornburger P."/>
            <person name="Mueller R.-W."/>
            <person name="Bruemmer F."/>
            <person name="Labrenz M."/>
            <person name="Spormann A.M."/>
            <person name="Op den Camp H."/>
            <person name="Overmann J."/>
            <person name="Amann R."/>
            <person name="Jetten M.S.M."/>
            <person name="Mascher T."/>
            <person name="Medema M.H."/>
            <person name="Devos D.P."/>
            <person name="Kaster A.-K."/>
            <person name="Ovreas L."/>
            <person name="Rohde M."/>
            <person name="Galperin M.Y."/>
            <person name="Jogler C."/>
        </authorList>
    </citation>
    <scope>NUCLEOTIDE SEQUENCE [LARGE SCALE GENOMIC DNA]</scope>
    <source>
        <strain evidence="3 4">ETA_A8</strain>
    </source>
</reference>
<dbReference type="OrthoDB" id="9780211at2"/>
<evidence type="ECO:0000256" key="1">
    <source>
        <dbReference type="ARBA" id="ARBA00035885"/>
    </source>
</evidence>
<accession>A0A517YFS7</accession>
<dbReference type="GO" id="GO:0140291">
    <property type="term" value="P:peptidyl-glutamate ADP-deribosylation"/>
    <property type="evidence" value="ECO:0007669"/>
    <property type="project" value="TreeGrafter"/>
</dbReference>
<dbReference type="PANTHER" id="PTHR12521">
    <property type="entry name" value="PROTEIN C6ORF130"/>
    <property type="match status" value="1"/>
</dbReference>
<comment type="catalytic activity">
    <reaction evidence="1">
        <text>an N-(ADP-alpha-D-ribosyl)-thymidine in DNA + H2O = a thymidine in DNA + ADP-D-ribose</text>
        <dbReference type="Rhea" id="RHEA:71655"/>
        <dbReference type="Rhea" id="RHEA-COMP:13556"/>
        <dbReference type="Rhea" id="RHEA-COMP:18051"/>
        <dbReference type="ChEBI" id="CHEBI:15377"/>
        <dbReference type="ChEBI" id="CHEBI:57967"/>
        <dbReference type="ChEBI" id="CHEBI:137386"/>
        <dbReference type="ChEBI" id="CHEBI:191199"/>
    </reaction>
    <physiologicalReaction direction="left-to-right" evidence="1">
        <dbReference type="Rhea" id="RHEA:71656"/>
    </physiologicalReaction>
</comment>
<proteinExistence type="predicted"/>
<feature type="domain" description="Macro" evidence="2">
    <location>
        <begin position="1"/>
        <end position="162"/>
    </location>
</feature>
<organism evidence="3 4">
    <name type="scientific">Anatilimnocola aggregata</name>
    <dbReference type="NCBI Taxonomy" id="2528021"/>
    <lineage>
        <taxon>Bacteria</taxon>
        <taxon>Pseudomonadati</taxon>
        <taxon>Planctomycetota</taxon>
        <taxon>Planctomycetia</taxon>
        <taxon>Pirellulales</taxon>
        <taxon>Pirellulaceae</taxon>
        <taxon>Anatilimnocola</taxon>
    </lineage>
</organism>
<dbReference type="SMART" id="SM00506">
    <property type="entry name" value="A1pp"/>
    <property type="match status" value="1"/>
</dbReference>
<evidence type="ECO:0000259" key="2">
    <source>
        <dbReference type="PROSITE" id="PS51154"/>
    </source>
</evidence>
<dbReference type="EMBL" id="CP036274">
    <property type="protein sequence ID" value="QDU29074.1"/>
    <property type="molecule type" value="Genomic_DNA"/>
</dbReference>
<gene>
    <name evidence="3" type="ORF">ETAA8_41810</name>
</gene>
<dbReference type="AlphaFoldDB" id="A0A517YFS7"/>
<dbReference type="Gene3D" id="3.40.220.10">
    <property type="entry name" value="Leucine Aminopeptidase, subunit E, domain 1"/>
    <property type="match status" value="1"/>
</dbReference>
<dbReference type="InterPro" id="IPR002589">
    <property type="entry name" value="Macro_dom"/>
</dbReference>
<dbReference type="Pfam" id="PF01661">
    <property type="entry name" value="Macro"/>
    <property type="match status" value="1"/>
</dbReference>
<dbReference type="PANTHER" id="PTHR12521:SF0">
    <property type="entry name" value="ADP-RIBOSE GLYCOHYDROLASE OARD1"/>
    <property type="match status" value="1"/>
</dbReference>
<name>A0A517YFS7_9BACT</name>
<evidence type="ECO:0000313" key="3">
    <source>
        <dbReference type="EMBL" id="QDU29074.1"/>
    </source>
</evidence>
<evidence type="ECO:0000313" key="4">
    <source>
        <dbReference type="Proteomes" id="UP000315017"/>
    </source>
</evidence>
<dbReference type="SUPFAM" id="SSF52949">
    <property type="entry name" value="Macro domain-like"/>
    <property type="match status" value="1"/>
</dbReference>